<gene>
    <name evidence="1" type="ORF">S01H4_15306</name>
</gene>
<reference evidence="1" key="1">
    <citation type="journal article" date="2014" name="Front. Microbiol.">
        <title>High frequency of phylogenetically diverse reductive dehalogenase-homologous genes in deep subseafloor sedimentary metagenomes.</title>
        <authorList>
            <person name="Kawai M."/>
            <person name="Futagami T."/>
            <person name="Toyoda A."/>
            <person name="Takaki Y."/>
            <person name="Nishi S."/>
            <person name="Hori S."/>
            <person name="Arai W."/>
            <person name="Tsubouchi T."/>
            <person name="Morono Y."/>
            <person name="Uchiyama I."/>
            <person name="Ito T."/>
            <person name="Fujiyama A."/>
            <person name="Inagaki F."/>
            <person name="Takami H."/>
        </authorList>
    </citation>
    <scope>NUCLEOTIDE SEQUENCE</scope>
    <source>
        <strain evidence="1">Expedition CK06-06</strain>
    </source>
</reference>
<proteinExistence type="predicted"/>
<dbReference type="AlphaFoldDB" id="X1A6M4"/>
<comment type="caution">
    <text evidence="1">The sequence shown here is derived from an EMBL/GenBank/DDBJ whole genome shotgun (WGS) entry which is preliminary data.</text>
</comment>
<dbReference type="SUPFAM" id="SSF53756">
    <property type="entry name" value="UDP-Glycosyltransferase/glycogen phosphorylase"/>
    <property type="match status" value="1"/>
</dbReference>
<dbReference type="EMBL" id="BART01006711">
    <property type="protein sequence ID" value="GAG68433.1"/>
    <property type="molecule type" value="Genomic_DNA"/>
</dbReference>
<sequence>EIMRIYDENEKLVYIQDAIDLDNYPLEGDTWKYESRPAIISTDTFRLTKLPAHILWSMPKVCKLIPDARLNIFSVSRRGMTTWRNLLVRSKEQRLSILVESMVAEGLSNLNPFIRGADIAFLNEIHGRAGRNVPEKYALGIPVVSYRGEYTKYHAVAWDMDSIAETIAKCWDDLQDPRNKIKLECRKYAEEHFDMRKATEKYIKIYQQVASDKGLM</sequence>
<protein>
    <recommendedName>
        <fullName evidence="2">Glycosyl transferase family 1 domain-containing protein</fullName>
    </recommendedName>
</protein>
<dbReference type="Gene3D" id="3.40.50.2000">
    <property type="entry name" value="Glycogen Phosphorylase B"/>
    <property type="match status" value="1"/>
</dbReference>
<organism evidence="1">
    <name type="scientific">marine sediment metagenome</name>
    <dbReference type="NCBI Taxonomy" id="412755"/>
    <lineage>
        <taxon>unclassified sequences</taxon>
        <taxon>metagenomes</taxon>
        <taxon>ecological metagenomes</taxon>
    </lineage>
</organism>
<evidence type="ECO:0000313" key="1">
    <source>
        <dbReference type="EMBL" id="GAG68433.1"/>
    </source>
</evidence>
<feature type="non-terminal residue" evidence="1">
    <location>
        <position position="1"/>
    </location>
</feature>
<accession>X1A6M4</accession>
<evidence type="ECO:0008006" key="2">
    <source>
        <dbReference type="Google" id="ProtNLM"/>
    </source>
</evidence>
<name>X1A6M4_9ZZZZ</name>